<dbReference type="PANTHER" id="PTHR43531:SF14">
    <property type="entry name" value="METHYL-ACCEPTING CHEMOTAXIS PROTEIN I-RELATED"/>
    <property type="match status" value="1"/>
</dbReference>
<gene>
    <name evidence="8" type="ORF">PFX98_22145</name>
</gene>
<organism evidence="8 9">
    <name type="scientific">Paucibacter sediminis</name>
    <dbReference type="NCBI Taxonomy" id="3019553"/>
    <lineage>
        <taxon>Bacteria</taxon>
        <taxon>Pseudomonadati</taxon>
        <taxon>Pseudomonadota</taxon>
        <taxon>Betaproteobacteria</taxon>
        <taxon>Burkholderiales</taxon>
        <taxon>Sphaerotilaceae</taxon>
        <taxon>Roseateles</taxon>
    </lineage>
</organism>
<keyword evidence="9" id="KW-1185">Reference proteome</keyword>
<dbReference type="PRINTS" id="PR00260">
    <property type="entry name" value="CHEMTRNSDUCR"/>
</dbReference>
<evidence type="ECO:0000256" key="1">
    <source>
        <dbReference type="ARBA" id="ARBA00004370"/>
    </source>
</evidence>
<dbReference type="Pfam" id="PF00015">
    <property type="entry name" value="MCPsignal"/>
    <property type="match status" value="1"/>
</dbReference>
<dbReference type="FunFam" id="1.10.287.950:FF:000001">
    <property type="entry name" value="Methyl-accepting chemotaxis sensory transducer"/>
    <property type="match status" value="1"/>
</dbReference>
<dbReference type="Pfam" id="PF00672">
    <property type="entry name" value="HAMP"/>
    <property type="match status" value="1"/>
</dbReference>
<dbReference type="CDD" id="cd06225">
    <property type="entry name" value="HAMP"/>
    <property type="match status" value="1"/>
</dbReference>
<evidence type="ECO:0000313" key="8">
    <source>
        <dbReference type="EMBL" id="WIT11560.1"/>
    </source>
</evidence>
<name>A0AA95NCC0_9BURK</name>
<feature type="transmembrane region" description="Helical" evidence="5">
    <location>
        <begin position="20"/>
        <end position="44"/>
    </location>
</feature>
<proteinExistence type="inferred from homology"/>
<dbReference type="Proteomes" id="UP001177769">
    <property type="component" value="Chromosome"/>
</dbReference>
<dbReference type="InterPro" id="IPR004090">
    <property type="entry name" value="Chemotax_Me-accpt_rcpt"/>
</dbReference>
<keyword evidence="5" id="KW-0812">Transmembrane</keyword>
<keyword evidence="5" id="KW-1133">Transmembrane helix</keyword>
<feature type="transmembrane region" description="Helical" evidence="5">
    <location>
        <begin position="205"/>
        <end position="225"/>
    </location>
</feature>
<dbReference type="InterPro" id="IPR003660">
    <property type="entry name" value="HAMP_dom"/>
</dbReference>
<evidence type="ECO:0000259" key="6">
    <source>
        <dbReference type="PROSITE" id="PS50111"/>
    </source>
</evidence>
<dbReference type="Gene3D" id="1.10.287.950">
    <property type="entry name" value="Methyl-accepting chemotaxis protein"/>
    <property type="match status" value="1"/>
</dbReference>
<sequence>MLRHFSLPSLRSFRLPAWRLSGRLAGGFGLVLALLLLTMAAGLLGMQRMSQQTREIVEVSGRRADVAQAMMAAANDTAVALYGFLLVSDEEDAKQQTALFEAALARYEQAAAALKPLIGEAPDAATAQLLQALEEAGSPARTMARNVVRMAGMGGNASAAFNAMNPRVVIDEWRAAIVKLLAHEAEAAAASAAGAQSSYETARGALALTTLLGLLVGGVAAWLILRSVAGPLKQAIGEAQRMATGDLSRAIDGSRRDETGELLAALAAMQDQLRGLVGTIRSSTDSIAHASAEIAHGNLDLSQRTERTAGELQRAAGATGALSQTVRGATAAAGQADALARQAEQVAQRGGRAVGEVVQTMGEIDRSARQIGDIIGVIDSIAFQTNILALNAAVEAARAGEQGRGFAVVAAEVRALAQRSADAAKQIKTLIQGSGERVEAGARQVQLAGSTMQDIVGSVVQLGGALQEVTRSGSAQNEGIAQLEAMVAELDQMTQSNAALVEQGAAAAESLSQQAAALAQTVAVFRL</sequence>
<evidence type="ECO:0000256" key="5">
    <source>
        <dbReference type="SAM" id="Phobius"/>
    </source>
</evidence>
<evidence type="ECO:0000259" key="7">
    <source>
        <dbReference type="PROSITE" id="PS50885"/>
    </source>
</evidence>
<dbReference type="PANTHER" id="PTHR43531">
    <property type="entry name" value="PROTEIN ICFG"/>
    <property type="match status" value="1"/>
</dbReference>
<evidence type="ECO:0000313" key="9">
    <source>
        <dbReference type="Proteomes" id="UP001177769"/>
    </source>
</evidence>
<dbReference type="RefSeq" id="WP_285232642.1">
    <property type="nucleotide sequence ID" value="NZ_CP116346.1"/>
</dbReference>
<dbReference type="InterPro" id="IPR051310">
    <property type="entry name" value="MCP_chemotaxis"/>
</dbReference>
<feature type="domain" description="HAMP" evidence="7">
    <location>
        <begin position="226"/>
        <end position="278"/>
    </location>
</feature>
<dbReference type="SMART" id="SM00304">
    <property type="entry name" value="HAMP"/>
    <property type="match status" value="1"/>
</dbReference>
<dbReference type="GO" id="GO:0006935">
    <property type="term" value="P:chemotaxis"/>
    <property type="evidence" value="ECO:0007669"/>
    <property type="project" value="InterPro"/>
</dbReference>
<keyword evidence="2" id="KW-0488">Methylation</keyword>
<dbReference type="GO" id="GO:0005886">
    <property type="term" value="C:plasma membrane"/>
    <property type="evidence" value="ECO:0007669"/>
    <property type="project" value="TreeGrafter"/>
</dbReference>
<dbReference type="PROSITE" id="PS50111">
    <property type="entry name" value="CHEMOTAXIS_TRANSDUC_2"/>
    <property type="match status" value="1"/>
</dbReference>
<reference evidence="8" key="1">
    <citation type="submission" date="2023-01" db="EMBL/GenBank/DDBJ databases">
        <title>Whole genome sequence of Paucibacter sp. S2-9 isolated from pond sediment.</title>
        <authorList>
            <person name="Jung J.Y."/>
        </authorList>
    </citation>
    <scope>NUCLEOTIDE SEQUENCE</scope>
    <source>
        <strain evidence="8">S2-9</strain>
    </source>
</reference>
<dbReference type="SUPFAM" id="SSF58104">
    <property type="entry name" value="Methyl-accepting chemotaxis protein (MCP) signaling domain"/>
    <property type="match status" value="1"/>
</dbReference>
<accession>A0AA95NCC0</accession>
<dbReference type="SMART" id="SM00283">
    <property type="entry name" value="MA"/>
    <property type="match status" value="1"/>
</dbReference>
<dbReference type="EMBL" id="CP116346">
    <property type="protein sequence ID" value="WIT11560.1"/>
    <property type="molecule type" value="Genomic_DNA"/>
</dbReference>
<dbReference type="AlphaFoldDB" id="A0AA95NCC0"/>
<keyword evidence="5" id="KW-0472">Membrane</keyword>
<keyword evidence="4" id="KW-0807">Transducer</keyword>
<feature type="domain" description="Methyl-accepting transducer" evidence="6">
    <location>
        <begin position="283"/>
        <end position="512"/>
    </location>
</feature>
<evidence type="ECO:0000256" key="4">
    <source>
        <dbReference type="PROSITE-ProRule" id="PRU00284"/>
    </source>
</evidence>
<comment type="subcellular location">
    <subcellularLocation>
        <location evidence="1">Membrane</location>
    </subcellularLocation>
</comment>
<evidence type="ECO:0000256" key="3">
    <source>
        <dbReference type="ARBA" id="ARBA00029447"/>
    </source>
</evidence>
<evidence type="ECO:0000256" key="2">
    <source>
        <dbReference type="ARBA" id="ARBA00022481"/>
    </source>
</evidence>
<dbReference type="InterPro" id="IPR004089">
    <property type="entry name" value="MCPsignal_dom"/>
</dbReference>
<dbReference type="GO" id="GO:0004888">
    <property type="term" value="F:transmembrane signaling receptor activity"/>
    <property type="evidence" value="ECO:0007669"/>
    <property type="project" value="InterPro"/>
</dbReference>
<comment type="similarity">
    <text evidence="3">Belongs to the methyl-accepting chemotaxis (MCP) protein family.</text>
</comment>
<dbReference type="GO" id="GO:0007165">
    <property type="term" value="P:signal transduction"/>
    <property type="evidence" value="ECO:0007669"/>
    <property type="project" value="UniProtKB-KW"/>
</dbReference>
<dbReference type="PROSITE" id="PS50885">
    <property type="entry name" value="HAMP"/>
    <property type="match status" value="1"/>
</dbReference>
<protein>
    <submittedName>
        <fullName evidence="8">Methyl-accepting chemotaxis protein</fullName>
    </submittedName>
</protein>
<dbReference type="KEGG" id="pais:PFX98_22145"/>